<keyword evidence="2" id="KW-0186">Copper</keyword>
<organism evidence="7 8">
    <name type="scientific">Microbacterium profundi</name>
    <dbReference type="NCBI Taxonomy" id="450380"/>
    <lineage>
        <taxon>Bacteria</taxon>
        <taxon>Bacillati</taxon>
        <taxon>Actinomycetota</taxon>
        <taxon>Actinomycetes</taxon>
        <taxon>Micrococcales</taxon>
        <taxon>Microbacteriaceae</taxon>
        <taxon>Microbacterium</taxon>
    </lineage>
</organism>
<evidence type="ECO:0000256" key="2">
    <source>
        <dbReference type="ARBA" id="ARBA00023008"/>
    </source>
</evidence>
<protein>
    <submittedName>
        <fullName evidence="7">Copper resistance CopC family protein</fullName>
    </submittedName>
</protein>
<evidence type="ECO:0000313" key="7">
    <source>
        <dbReference type="EMBL" id="MEW1974595.1"/>
    </source>
</evidence>
<evidence type="ECO:0000256" key="3">
    <source>
        <dbReference type="SAM" id="MobiDB-lite"/>
    </source>
</evidence>
<gene>
    <name evidence="7" type="ORF">AB0301_05860</name>
</gene>
<dbReference type="EMBL" id="JBFBMH010000005">
    <property type="protein sequence ID" value="MEW1974595.1"/>
    <property type="molecule type" value="Genomic_DNA"/>
</dbReference>
<name>A0ABV3LFB5_9MICO</name>
<keyword evidence="4" id="KW-0812">Transmembrane</keyword>
<proteinExistence type="predicted"/>
<sequence length="223" mass="22628">MTSKLVHSLRITVTALATAVAAILLVAAPASAHDNLLESDPSAGATVTSLDAVSMTFSGELIDFEQTSFAQVQGPDGLYYETSCSTIEFNVLTTPVALGDAGTYTVVWNAVSSDGHPISESFTFEYAPDASTQAALGWDLPACGSGEARVQPEAVPTATATPPGSEAISPAPAETSGAESSGAQSSTGGDLVVVLSIAAGVIVIAASVIGIVWLGRARKRRSE</sequence>
<feature type="transmembrane region" description="Helical" evidence="4">
    <location>
        <begin position="191"/>
        <end position="214"/>
    </location>
</feature>
<dbReference type="InterPro" id="IPR007348">
    <property type="entry name" value="CopC_dom"/>
</dbReference>
<dbReference type="Proteomes" id="UP001553715">
    <property type="component" value="Unassembled WGS sequence"/>
</dbReference>
<evidence type="ECO:0000256" key="4">
    <source>
        <dbReference type="SAM" id="Phobius"/>
    </source>
</evidence>
<keyword evidence="4" id="KW-0472">Membrane</keyword>
<dbReference type="InterPro" id="IPR014755">
    <property type="entry name" value="Cu-Rt/internalin_Ig-like"/>
</dbReference>
<feature type="domain" description="CopC" evidence="6">
    <location>
        <begin position="33"/>
        <end position="125"/>
    </location>
</feature>
<keyword evidence="4" id="KW-1133">Transmembrane helix</keyword>
<feature type="region of interest" description="Disordered" evidence="3">
    <location>
        <begin position="147"/>
        <end position="186"/>
    </location>
</feature>
<evidence type="ECO:0000259" key="6">
    <source>
        <dbReference type="Pfam" id="PF04234"/>
    </source>
</evidence>
<dbReference type="InterPro" id="IPR014756">
    <property type="entry name" value="Ig_E-set"/>
</dbReference>
<comment type="caution">
    <text evidence="7">The sequence shown here is derived from an EMBL/GenBank/DDBJ whole genome shotgun (WGS) entry which is preliminary data.</text>
</comment>
<feature type="signal peptide" evidence="5">
    <location>
        <begin position="1"/>
        <end position="32"/>
    </location>
</feature>
<evidence type="ECO:0000256" key="1">
    <source>
        <dbReference type="ARBA" id="ARBA00022729"/>
    </source>
</evidence>
<feature type="compositionally biased region" description="Low complexity" evidence="3">
    <location>
        <begin position="154"/>
        <end position="163"/>
    </location>
</feature>
<evidence type="ECO:0000313" key="8">
    <source>
        <dbReference type="Proteomes" id="UP001553715"/>
    </source>
</evidence>
<keyword evidence="8" id="KW-1185">Reference proteome</keyword>
<dbReference type="RefSeq" id="WP_206476973.1">
    <property type="nucleotide sequence ID" value="NZ_JAJVKR010000006.1"/>
</dbReference>
<feature type="chain" id="PRO_5046908319" evidence="5">
    <location>
        <begin position="33"/>
        <end position="223"/>
    </location>
</feature>
<keyword evidence="1 5" id="KW-0732">Signal</keyword>
<dbReference type="Pfam" id="PF04234">
    <property type="entry name" value="CopC"/>
    <property type="match status" value="1"/>
</dbReference>
<feature type="compositionally biased region" description="Polar residues" evidence="3">
    <location>
        <begin position="177"/>
        <end position="186"/>
    </location>
</feature>
<dbReference type="Gene3D" id="2.60.40.1220">
    <property type="match status" value="1"/>
</dbReference>
<reference evidence="7 8" key="1">
    <citation type="submission" date="2024-06" db="EMBL/GenBank/DDBJ databases">
        <title>The Natural Products Discovery Center: Release of the First 8490 Sequenced Strains for Exploring Actinobacteria Biosynthetic Diversity.</title>
        <authorList>
            <person name="Kalkreuter E."/>
            <person name="Kautsar S.A."/>
            <person name="Yang D."/>
            <person name="Bader C.D."/>
            <person name="Teijaro C.N."/>
            <person name="Fluegel L."/>
            <person name="Davis C.M."/>
            <person name="Simpson J.R."/>
            <person name="Lauterbach L."/>
            <person name="Steele A.D."/>
            <person name="Gui C."/>
            <person name="Meng S."/>
            <person name="Li G."/>
            <person name="Viehrig K."/>
            <person name="Ye F."/>
            <person name="Su P."/>
            <person name="Kiefer A.F."/>
            <person name="Nichols A."/>
            <person name="Cepeda A.J."/>
            <person name="Yan W."/>
            <person name="Fan B."/>
            <person name="Jiang Y."/>
            <person name="Adhikari A."/>
            <person name="Zheng C.-J."/>
            <person name="Schuster L."/>
            <person name="Cowan T.M."/>
            <person name="Smanski M.J."/>
            <person name="Chevrette M.G."/>
            <person name="De Carvalho L.P.S."/>
            <person name="Shen B."/>
        </authorList>
    </citation>
    <scope>NUCLEOTIDE SEQUENCE [LARGE SCALE GENOMIC DNA]</scope>
    <source>
        <strain evidence="7 8">NPDC077434</strain>
    </source>
</reference>
<evidence type="ECO:0000256" key="5">
    <source>
        <dbReference type="SAM" id="SignalP"/>
    </source>
</evidence>
<dbReference type="SUPFAM" id="SSF81296">
    <property type="entry name" value="E set domains"/>
    <property type="match status" value="1"/>
</dbReference>
<accession>A0ABV3LFB5</accession>